<accession>A0A7Y4JRN6</accession>
<evidence type="ECO:0000256" key="1">
    <source>
        <dbReference type="SAM" id="MobiDB-lite"/>
    </source>
</evidence>
<dbReference type="EMBL" id="JABFJW010000081">
    <property type="protein sequence ID" value="NOK09919.1"/>
    <property type="molecule type" value="Genomic_DNA"/>
</dbReference>
<comment type="caution">
    <text evidence="2">The sequence shown here is derived from an EMBL/GenBank/DDBJ whole genome shotgun (WGS) entry which is preliminary data.</text>
</comment>
<sequence>MRNLRALACLLALGAAVGFSGCSDDDDDPKPDGGTTKPDSGTPDSGTPDAGPTGTEFTAFVKDLIENQTNDTGSPVTLDDKNLVDSEPADAFPPAFFQ</sequence>
<proteinExistence type="predicted"/>
<dbReference type="AlphaFoldDB" id="A0A7Y4JRN6"/>
<reference evidence="2 3" key="1">
    <citation type="submission" date="2020-05" db="EMBL/GenBank/DDBJ databases">
        <authorList>
            <person name="Whitworth D."/>
        </authorList>
    </citation>
    <scope>NUCLEOTIDE SEQUENCE [LARGE SCALE GENOMIC DNA]</scope>
    <source>
        <strain evidence="2 3">CA046A</strain>
    </source>
</reference>
<feature type="region of interest" description="Disordered" evidence="1">
    <location>
        <begin position="67"/>
        <end position="98"/>
    </location>
</feature>
<evidence type="ECO:0000313" key="2">
    <source>
        <dbReference type="EMBL" id="NOK09919.1"/>
    </source>
</evidence>
<feature type="region of interest" description="Disordered" evidence="1">
    <location>
        <begin position="19"/>
        <end position="55"/>
    </location>
</feature>
<dbReference type="PROSITE" id="PS51257">
    <property type="entry name" value="PROKAR_LIPOPROTEIN"/>
    <property type="match status" value="1"/>
</dbReference>
<organism evidence="2 3">
    <name type="scientific">Corallococcus exercitus</name>
    <dbReference type="NCBI Taxonomy" id="2316736"/>
    <lineage>
        <taxon>Bacteria</taxon>
        <taxon>Pseudomonadati</taxon>
        <taxon>Myxococcota</taxon>
        <taxon>Myxococcia</taxon>
        <taxon>Myxococcales</taxon>
        <taxon>Cystobacterineae</taxon>
        <taxon>Myxococcaceae</taxon>
        <taxon>Corallococcus</taxon>
    </lineage>
</organism>
<gene>
    <name evidence="2" type="ORF">HNS30_12860</name>
</gene>
<evidence type="ECO:0000313" key="3">
    <source>
        <dbReference type="Proteomes" id="UP000528460"/>
    </source>
</evidence>
<protein>
    <submittedName>
        <fullName evidence="2">Uncharacterized protein</fullName>
    </submittedName>
</protein>
<name>A0A7Y4JRN6_9BACT</name>
<dbReference type="RefSeq" id="WP_171414083.1">
    <property type="nucleotide sequence ID" value="NZ_JABFJW010000081.1"/>
</dbReference>
<dbReference type="Proteomes" id="UP000528460">
    <property type="component" value="Unassembled WGS sequence"/>
</dbReference>